<reference evidence="1 2" key="1">
    <citation type="journal article" date="2010" name="J. Bacteriol.">
        <title>Short-term signatures of evolutionary change in the Salmonella enterica serovar typhimurium 14028 genome.</title>
        <authorList>
            <person name="Jarvik T."/>
            <person name="Smillie C."/>
            <person name="Groisman E.A."/>
            <person name="Ochman H."/>
        </authorList>
    </citation>
    <scope>NUCLEOTIDE SEQUENCE [LARGE SCALE GENOMIC DNA]</scope>
    <source>
        <strain evidence="2">14028s / SGSC 2262</strain>
    </source>
</reference>
<protein>
    <submittedName>
        <fullName evidence="1">Uncharacterized protein</fullName>
    </submittedName>
</protein>
<dbReference type="HOGENOM" id="CLU_3257645_0_0_6"/>
<accession>A0A0F6BAF5</accession>
<evidence type="ECO:0000313" key="2">
    <source>
        <dbReference type="Proteomes" id="UP000002695"/>
    </source>
</evidence>
<dbReference type="AlphaFoldDB" id="A0A0F6BAF5"/>
<keyword evidence="2" id="KW-1185">Reference proteome</keyword>
<name>A0A0F6BAF5_SALT1</name>
<dbReference type="EMBL" id="CP001363">
    <property type="protein sequence ID" value="ACY91507.1"/>
    <property type="molecule type" value="Genomic_DNA"/>
</dbReference>
<dbReference type="Proteomes" id="UP000002695">
    <property type="component" value="Chromosome"/>
</dbReference>
<organism evidence="1 2">
    <name type="scientific">Salmonella typhimurium (strain 14028s / SGSC 2262)</name>
    <dbReference type="NCBI Taxonomy" id="588858"/>
    <lineage>
        <taxon>Bacteria</taxon>
        <taxon>Pseudomonadati</taxon>
        <taxon>Pseudomonadota</taxon>
        <taxon>Gammaproteobacteria</taxon>
        <taxon>Enterobacterales</taxon>
        <taxon>Enterobacteriaceae</taxon>
        <taxon>Salmonella</taxon>
    </lineage>
</organism>
<evidence type="ECO:0000313" key="1">
    <source>
        <dbReference type="EMBL" id="ACY91507.1"/>
    </source>
</evidence>
<gene>
    <name evidence="1" type="ordered locus">STM14_5168</name>
</gene>
<sequence length="42" mass="4842">METCHFCIKKARDGARAKRYDSIIVLQQYSGNTCHPQKKDSL</sequence>
<proteinExistence type="predicted"/>
<dbReference type="KEGG" id="seo:STM14_5168"/>